<accession>A0A7J9D3D7</accession>
<name>A0A7J9D3D7_GOSGO</name>
<reference evidence="1 2" key="1">
    <citation type="journal article" date="2019" name="Genome Biol. Evol.">
        <title>Insights into the evolution of the New World diploid cottons (Gossypium, subgenus Houzingenia) based on genome sequencing.</title>
        <authorList>
            <person name="Grover C.E."/>
            <person name="Arick M.A. 2nd"/>
            <person name="Thrash A."/>
            <person name="Conover J.L."/>
            <person name="Sanders W.S."/>
            <person name="Peterson D.G."/>
            <person name="Frelichowski J.E."/>
            <person name="Scheffler J.A."/>
            <person name="Scheffler B.E."/>
            <person name="Wendel J.F."/>
        </authorList>
    </citation>
    <scope>NUCLEOTIDE SEQUENCE [LARGE SCALE GENOMIC DNA]</scope>
    <source>
        <strain evidence="1">5</strain>
        <tissue evidence="1">Leaf</tissue>
    </source>
</reference>
<sequence>MGNCISRKVRTMNAEQKQLSSHRWPLCR</sequence>
<dbReference type="Proteomes" id="UP000593579">
    <property type="component" value="Unassembled WGS sequence"/>
</dbReference>
<protein>
    <submittedName>
        <fullName evidence="1">Uncharacterized protein</fullName>
    </submittedName>
</protein>
<evidence type="ECO:0000313" key="1">
    <source>
        <dbReference type="EMBL" id="MBA0755219.1"/>
    </source>
</evidence>
<organism evidence="1 2">
    <name type="scientific">Gossypium gossypioides</name>
    <name type="common">Mexican cotton</name>
    <name type="synonym">Selera gossypioides</name>
    <dbReference type="NCBI Taxonomy" id="34282"/>
    <lineage>
        <taxon>Eukaryota</taxon>
        <taxon>Viridiplantae</taxon>
        <taxon>Streptophyta</taxon>
        <taxon>Embryophyta</taxon>
        <taxon>Tracheophyta</taxon>
        <taxon>Spermatophyta</taxon>
        <taxon>Magnoliopsida</taxon>
        <taxon>eudicotyledons</taxon>
        <taxon>Gunneridae</taxon>
        <taxon>Pentapetalae</taxon>
        <taxon>rosids</taxon>
        <taxon>malvids</taxon>
        <taxon>Malvales</taxon>
        <taxon>Malvaceae</taxon>
        <taxon>Malvoideae</taxon>
        <taxon>Gossypium</taxon>
    </lineage>
</organism>
<dbReference type="AlphaFoldDB" id="A0A7J9D3D7"/>
<gene>
    <name evidence="1" type="ORF">Gogos_021532</name>
</gene>
<evidence type="ECO:0000313" key="2">
    <source>
        <dbReference type="Proteomes" id="UP000593579"/>
    </source>
</evidence>
<proteinExistence type="predicted"/>
<comment type="caution">
    <text evidence="1">The sequence shown here is derived from an EMBL/GenBank/DDBJ whole genome shotgun (WGS) entry which is preliminary data.</text>
</comment>
<keyword evidence="2" id="KW-1185">Reference proteome</keyword>
<dbReference type="EMBL" id="JABEZY010268266">
    <property type="protein sequence ID" value="MBA0755219.1"/>
    <property type="molecule type" value="Genomic_DNA"/>
</dbReference>